<evidence type="ECO:0000313" key="6">
    <source>
        <dbReference type="Proteomes" id="UP000184076"/>
    </source>
</evidence>
<dbReference type="GO" id="GO:0016757">
    <property type="term" value="F:glycosyltransferase activity"/>
    <property type="evidence" value="ECO:0007669"/>
    <property type="project" value="InterPro"/>
</dbReference>
<sequence length="444" mass="48879">MRDSEKDSGGGRLHIALICAHSSPTGPLGRRDTGGMSVYIREISRALACLGHDVDIFAGTTAPEEAPSKVVRQAPTAQGSRTGGSVRGIRVPAPPAHGNDPDRVRKIADRFAEAVFRHGLRERPYDVIFSHYWVSALAGLQASQRLQAPHAAMFHTLSELKRRALGKSVDSPCRLCAERRVARKSTRVIAATNREREALREQYGVSEDRTVVIPCGVDERLFRPLDRPACRRRLSLKPEEAVLLFVGRFDPIKGLERLFRAVGLVNSPRPIRLLVVGGDPEEDGSSWQEMTHRAEELAPGCRISFLGRVEQEDLPFYYNAADLFVVSSFYESFGLAILEAMACGTPVVGPPVGVLREIPQDSGAALLTPDNAPESLARGIRRGLAGQGVVPDRERIRATAVAYRWREAARRLEACFYEMKEEASVPWTGEAPEHGLNLPQVGWQ</sequence>
<feature type="coiled-coil region" evidence="1">
    <location>
        <begin position="182"/>
        <end position="209"/>
    </location>
</feature>
<dbReference type="Gene3D" id="3.40.50.2000">
    <property type="entry name" value="Glycogen Phosphorylase B"/>
    <property type="match status" value="2"/>
</dbReference>
<feature type="domain" description="Glycosyltransferase subfamily 4-like N-terminal" evidence="4">
    <location>
        <begin position="34"/>
        <end position="219"/>
    </location>
</feature>
<dbReference type="PANTHER" id="PTHR45947:SF3">
    <property type="entry name" value="SULFOQUINOVOSYL TRANSFERASE SQD2"/>
    <property type="match status" value="1"/>
</dbReference>
<dbReference type="SUPFAM" id="SSF53756">
    <property type="entry name" value="UDP-Glycosyltransferase/glycogen phosphorylase"/>
    <property type="match status" value="1"/>
</dbReference>
<feature type="domain" description="Glycosyl transferase family 1" evidence="3">
    <location>
        <begin position="229"/>
        <end position="398"/>
    </location>
</feature>
<evidence type="ECO:0000259" key="4">
    <source>
        <dbReference type="Pfam" id="PF13439"/>
    </source>
</evidence>
<dbReference type="Pfam" id="PF13439">
    <property type="entry name" value="Glyco_transf_4"/>
    <property type="match status" value="1"/>
</dbReference>
<name>A0A1M4XUY6_9BACT</name>
<evidence type="ECO:0000313" key="5">
    <source>
        <dbReference type="EMBL" id="SHE97166.1"/>
    </source>
</evidence>
<feature type="region of interest" description="Disordered" evidence="2">
    <location>
        <begin position="65"/>
        <end position="102"/>
    </location>
</feature>
<dbReference type="InterPro" id="IPR001296">
    <property type="entry name" value="Glyco_trans_1"/>
</dbReference>
<dbReference type="AlphaFoldDB" id="A0A1M4XUY6"/>
<dbReference type="InterPro" id="IPR050194">
    <property type="entry name" value="Glycosyltransferase_grp1"/>
</dbReference>
<dbReference type="RefSeq" id="WP_178371916.1">
    <property type="nucleotide sequence ID" value="NZ_FQVB01000009.1"/>
</dbReference>
<evidence type="ECO:0000259" key="3">
    <source>
        <dbReference type="Pfam" id="PF00534"/>
    </source>
</evidence>
<dbReference type="Proteomes" id="UP000184076">
    <property type="component" value="Unassembled WGS sequence"/>
</dbReference>
<dbReference type="PANTHER" id="PTHR45947">
    <property type="entry name" value="SULFOQUINOVOSYL TRANSFERASE SQD2"/>
    <property type="match status" value="1"/>
</dbReference>
<dbReference type="Pfam" id="PF00534">
    <property type="entry name" value="Glycos_transf_1"/>
    <property type="match status" value="1"/>
</dbReference>
<gene>
    <name evidence="5" type="ORF">SAMN02745206_01120</name>
</gene>
<proteinExistence type="predicted"/>
<dbReference type="InterPro" id="IPR028098">
    <property type="entry name" value="Glyco_trans_4-like_N"/>
</dbReference>
<accession>A0A1M4XUY6</accession>
<dbReference type="EMBL" id="FQVB01000009">
    <property type="protein sequence ID" value="SHE97166.1"/>
    <property type="molecule type" value="Genomic_DNA"/>
</dbReference>
<reference evidence="6" key="1">
    <citation type="submission" date="2016-11" db="EMBL/GenBank/DDBJ databases">
        <authorList>
            <person name="Varghese N."/>
            <person name="Submissions S."/>
        </authorList>
    </citation>
    <scope>NUCLEOTIDE SEQUENCE [LARGE SCALE GENOMIC DNA]</scope>
    <source>
        <strain evidence="6">DSM 9756</strain>
    </source>
</reference>
<keyword evidence="5" id="KW-0808">Transferase</keyword>
<evidence type="ECO:0000256" key="2">
    <source>
        <dbReference type="SAM" id="MobiDB-lite"/>
    </source>
</evidence>
<dbReference type="STRING" id="1121391.SAMN02745206_01120"/>
<keyword evidence="1" id="KW-0175">Coiled coil</keyword>
<evidence type="ECO:0000256" key="1">
    <source>
        <dbReference type="SAM" id="Coils"/>
    </source>
</evidence>
<protein>
    <submittedName>
        <fullName evidence="5">D-inositol-3-phosphate glycosyltransferase</fullName>
    </submittedName>
</protein>
<organism evidence="5 6">
    <name type="scientific">Desulfacinum infernum DSM 9756</name>
    <dbReference type="NCBI Taxonomy" id="1121391"/>
    <lineage>
        <taxon>Bacteria</taxon>
        <taxon>Pseudomonadati</taxon>
        <taxon>Thermodesulfobacteriota</taxon>
        <taxon>Syntrophobacteria</taxon>
        <taxon>Syntrophobacterales</taxon>
        <taxon>Syntrophobacteraceae</taxon>
        <taxon>Desulfacinum</taxon>
    </lineage>
</organism>
<keyword evidence="6" id="KW-1185">Reference proteome</keyword>